<keyword evidence="3" id="KW-0614">Plasmid</keyword>
<dbReference type="KEGG" id="azm:DM194_27785"/>
<dbReference type="GO" id="GO:0003677">
    <property type="term" value="F:DNA binding"/>
    <property type="evidence" value="ECO:0007669"/>
    <property type="project" value="InterPro"/>
</dbReference>
<evidence type="ECO:0000313" key="4">
    <source>
        <dbReference type="Proteomes" id="UP000249605"/>
    </source>
</evidence>
<dbReference type="EMBL" id="CP029836">
    <property type="protein sequence ID" value="AWU98090.1"/>
    <property type="molecule type" value="Genomic_DNA"/>
</dbReference>
<evidence type="ECO:0000256" key="1">
    <source>
        <dbReference type="ARBA" id="ARBA00023172"/>
    </source>
</evidence>
<evidence type="ECO:0000259" key="2">
    <source>
        <dbReference type="PROSITE" id="PS51898"/>
    </source>
</evidence>
<dbReference type="Gene3D" id="1.10.443.10">
    <property type="entry name" value="Intergrase catalytic core"/>
    <property type="match status" value="1"/>
</dbReference>
<evidence type="ECO:0000313" key="3">
    <source>
        <dbReference type="EMBL" id="AWU98090.1"/>
    </source>
</evidence>
<proteinExistence type="predicted"/>
<sequence length="488" mass="55547">MARPTTFPFASAPVATWPASLGKAWVTGTPATGRKDLPAIASAFGYWMSWTFLQRHAPRPTMHTVDAYFLAMTGFLKPSSAVSYLLRVRDAAVILWPHDDWRWLYTRCSELRARHFPPRKPYTPRPTATTRQRVPLSAWPEDLKCRWETACTAPPRLSWRASVRDRTSPSSMDPAGTAWAWSAATRSNIETAVGLWLAWSADHDLPSCPTPASVAAWAEELDARGRSLCTLRNYVRWLYDGARHLWPELDWRWLREDARLLALEAVPVRNRTARLSSLRELWQLAQSLMSEAERQPHGIRSARLFRAGFMLALLVFHPVRLRNLCELRADVHVVLDEGGAPISLVLNTKGGRRVWDMAEELREPWRRWWGWFRTQLPGAERNDDVLWPSEDGAPLRPRSVRRHIIEVTSRRMGKATNPHLLRSVVAIALCDEGAPEAARCLLGHRSRKALLPYILAAISKRAARTLRAASAPLRVPPPLRCRARWRVP</sequence>
<dbReference type="OrthoDB" id="7307160at2"/>
<reference evidence="3 4" key="1">
    <citation type="submission" date="2018-06" db="EMBL/GenBank/DDBJ databases">
        <title>Complete genome sequencing of Azospirillum sp. M2T2B2.</title>
        <authorList>
            <person name="Heo J."/>
            <person name="Kim S.-J."/>
            <person name="Kwon S.-W."/>
            <person name="Anandham R."/>
        </authorList>
    </citation>
    <scope>NUCLEOTIDE SEQUENCE [LARGE SCALE GENOMIC DNA]</scope>
    <source>
        <strain evidence="3 4">M2T2B2</strain>
        <plasmid evidence="3 4">unnamed6</plasmid>
    </source>
</reference>
<dbReference type="InterPro" id="IPR011010">
    <property type="entry name" value="DNA_brk_join_enz"/>
</dbReference>
<dbReference type="SUPFAM" id="SSF56349">
    <property type="entry name" value="DNA breaking-rejoining enzymes"/>
    <property type="match status" value="1"/>
</dbReference>
<feature type="domain" description="Tyr recombinase" evidence="2">
    <location>
        <begin position="273"/>
        <end position="467"/>
    </location>
</feature>
<dbReference type="Proteomes" id="UP000249605">
    <property type="component" value="Plasmid unnamed6"/>
</dbReference>
<dbReference type="GO" id="GO:0006310">
    <property type="term" value="P:DNA recombination"/>
    <property type="evidence" value="ECO:0007669"/>
    <property type="project" value="UniProtKB-KW"/>
</dbReference>
<dbReference type="InterPro" id="IPR013762">
    <property type="entry name" value="Integrase-like_cat_sf"/>
</dbReference>
<dbReference type="AlphaFoldDB" id="A0A2U9SEP4"/>
<keyword evidence="4" id="KW-1185">Reference proteome</keyword>
<dbReference type="PROSITE" id="PS51898">
    <property type="entry name" value="TYR_RECOMBINASE"/>
    <property type="match status" value="1"/>
</dbReference>
<keyword evidence="1" id="KW-0233">DNA recombination</keyword>
<geneLocation type="plasmid" evidence="3 4">
    <name>unnamed6</name>
</geneLocation>
<dbReference type="RefSeq" id="WP_111070879.1">
    <property type="nucleotide sequence ID" value="NZ_CP029836.1"/>
</dbReference>
<dbReference type="InterPro" id="IPR002104">
    <property type="entry name" value="Integrase_catalytic"/>
</dbReference>
<accession>A0A2U9SEP4</accession>
<gene>
    <name evidence="3" type="ORF">DM194_27785</name>
</gene>
<dbReference type="Pfam" id="PF00589">
    <property type="entry name" value="Phage_integrase"/>
    <property type="match status" value="1"/>
</dbReference>
<name>A0A2U9SEP4_9PROT</name>
<protein>
    <recommendedName>
        <fullName evidence="2">Tyr recombinase domain-containing protein</fullName>
    </recommendedName>
</protein>
<organism evidence="3 4">
    <name type="scientific">Azospirillum ramasamyi</name>
    <dbReference type="NCBI Taxonomy" id="682998"/>
    <lineage>
        <taxon>Bacteria</taxon>
        <taxon>Pseudomonadati</taxon>
        <taxon>Pseudomonadota</taxon>
        <taxon>Alphaproteobacteria</taxon>
        <taxon>Rhodospirillales</taxon>
        <taxon>Azospirillaceae</taxon>
        <taxon>Azospirillum</taxon>
    </lineage>
</organism>
<dbReference type="GO" id="GO:0015074">
    <property type="term" value="P:DNA integration"/>
    <property type="evidence" value="ECO:0007669"/>
    <property type="project" value="InterPro"/>
</dbReference>